<evidence type="ECO:0000313" key="1">
    <source>
        <dbReference type="EMBL" id="OOF77379.1"/>
    </source>
</evidence>
<reference evidence="2" key="1">
    <citation type="submission" date="2016-10" db="EMBL/GenBank/DDBJ databases">
        <title>Rodentibacter gen. nov. and new species.</title>
        <authorList>
            <person name="Christensen H."/>
        </authorList>
    </citation>
    <scope>NUCLEOTIDE SEQUENCE [LARGE SCALE GENOMIC DNA]</scope>
    <source>
        <strain evidence="2">Ppn152</strain>
    </source>
</reference>
<gene>
    <name evidence="1" type="ORF">BKG96_08465</name>
</gene>
<protein>
    <submittedName>
        <fullName evidence="1">Uncharacterized protein</fullName>
    </submittedName>
</protein>
<comment type="caution">
    <text evidence="1">The sequence shown here is derived from an EMBL/GenBank/DDBJ whole genome shotgun (WGS) entry which is preliminary data.</text>
</comment>
<dbReference type="RefSeq" id="WP_077583171.1">
    <property type="nucleotide sequence ID" value="NZ_MLAE01000045.1"/>
</dbReference>
<sequence length="457" mass="54136">MQNFTKRQTQWIRRYIKKHNDSTLEIKERSWGKNRCLFTFVFVIFIYMLFFKAGDSNPFVQDIKFSLFPKTTLERSFWEDPNNPGYTRRGESKEQFIDEMYKIHRVDLKNGWIILFVFIGMSLLYIKGIKPRGKFRIDRQRKLIYTYDKNELHITEVEKLSEPLYKYFSFKEDTGLGRALSTSLVFWIQPYGKMSQLFIPKGVININDYSMRIFKNEEILPFIRQVMIEFLDPNTPKERISEILKATECKKDFFNKFIDPILAIFDLGFWRRKKWNEEKIEQKISDYFSHESIKITRLPICKFTPWGNDSSGAFPVAYFVPNKIVTVKELEKQGIPFPCKDLYQSIDNAYMNTPMFNGFLEKLKEKMDKNQVIFTEDINQPFEDLRKLKRESDFVKAKEWLTSMYSDGSLVFLDDNENIDDSPIIPKPISKINIIVDYAIGLATTVGLLWGAWFIVG</sequence>
<organism evidence="1 2">
    <name type="scientific">Rodentibacter caecimuris</name>
    <dbReference type="NCBI Taxonomy" id="1796644"/>
    <lineage>
        <taxon>Bacteria</taxon>
        <taxon>Pseudomonadati</taxon>
        <taxon>Pseudomonadota</taxon>
        <taxon>Gammaproteobacteria</taxon>
        <taxon>Pasteurellales</taxon>
        <taxon>Pasteurellaceae</taxon>
        <taxon>Rodentibacter</taxon>
    </lineage>
</organism>
<dbReference type="EMBL" id="MLAE01000045">
    <property type="protein sequence ID" value="OOF77379.1"/>
    <property type="molecule type" value="Genomic_DNA"/>
</dbReference>
<dbReference type="Proteomes" id="UP000189114">
    <property type="component" value="Unassembled WGS sequence"/>
</dbReference>
<dbReference type="AlphaFoldDB" id="A0A1V3KIP6"/>
<proteinExistence type="predicted"/>
<evidence type="ECO:0000313" key="2">
    <source>
        <dbReference type="Proteomes" id="UP000189114"/>
    </source>
</evidence>
<accession>A0A1V3KIP6</accession>
<name>A0A1V3KIP6_9PAST</name>